<feature type="region of interest" description="Disordered" evidence="1">
    <location>
        <begin position="1"/>
        <end position="23"/>
    </location>
</feature>
<evidence type="ECO:0000313" key="4">
    <source>
        <dbReference type="EMBL" id="KAG2893051.1"/>
    </source>
</evidence>
<evidence type="ECO:0000256" key="1">
    <source>
        <dbReference type="SAM" id="MobiDB-lite"/>
    </source>
</evidence>
<evidence type="ECO:0000313" key="5">
    <source>
        <dbReference type="EMBL" id="KAG2964157.1"/>
    </source>
</evidence>
<dbReference type="Proteomes" id="UP000760860">
    <property type="component" value="Unassembled WGS sequence"/>
</dbReference>
<evidence type="ECO:0000313" key="2">
    <source>
        <dbReference type="EMBL" id="KAG2827922.1"/>
    </source>
</evidence>
<accession>A0A329RL36</accession>
<evidence type="ECO:0000313" key="3">
    <source>
        <dbReference type="EMBL" id="KAG2884406.1"/>
    </source>
</evidence>
<name>A0A329RL36_9STRA</name>
<dbReference type="EMBL" id="RCMI01001499">
    <property type="protein sequence ID" value="KAG2884406.1"/>
    <property type="molecule type" value="Genomic_DNA"/>
</dbReference>
<evidence type="ECO:0000313" key="6">
    <source>
        <dbReference type="EMBL" id="KAG3208059.1"/>
    </source>
</evidence>
<keyword evidence="8" id="KW-1185">Reference proteome</keyword>
<dbReference type="Proteomes" id="UP000774804">
    <property type="component" value="Unassembled WGS sequence"/>
</dbReference>
<dbReference type="Proteomes" id="UP000251314">
    <property type="component" value="Unassembled WGS sequence"/>
</dbReference>
<reference evidence="2" key="2">
    <citation type="submission" date="2018-10" db="EMBL/GenBank/DDBJ databases">
        <title>Effector identification in a new, highly contiguous assembly of the strawberry crown rot pathogen Phytophthora cactorum.</title>
        <authorList>
            <person name="Armitage A.D."/>
            <person name="Nellist C.F."/>
            <person name="Bates H."/>
            <person name="Vickerstaff R.J."/>
            <person name="Harrison R.J."/>
        </authorList>
    </citation>
    <scope>NUCLEOTIDE SEQUENCE</scope>
    <source>
        <strain evidence="2">15-7</strain>
        <strain evidence="3">4032</strain>
        <strain evidence="4">4040</strain>
        <strain evidence="5">P415</strain>
        <strain evidence="6">P421</strain>
    </source>
</reference>
<gene>
    <name evidence="7" type="ORF">PC110_g19517</name>
    <name evidence="2" type="ORF">PC113_g21539</name>
    <name evidence="3" type="ORF">PC115_g21344</name>
    <name evidence="4" type="ORF">PC117_g23879</name>
    <name evidence="5" type="ORF">PC118_g20494</name>
    <name evidence="6" type="ORF">PC129_g20912</name>
</gene>
<dbReference type="Proteomes" id="UP000735874">
    <property type="component" value="Unassembled WGS sequence"/>
</dbReference>
<protein>
    <submittedName>
        <fullName evidence="7">Uncharacterized protein</fullName>
    </submittedName>
</protein>
<dbReference type="EMBL" id="RCMV01001565">
    <property type="protein sequence ID" value="KAG3208059.1"/>
    <property type="molecule type" value="Genomic_DNA"/>
</dbReference>
<dbReference type="EMBL" id="RCMK01001505">
    <property type="protein sequence ID" value="KAG2893051.1"/>
    <property type="molecule type" value="Genomic_DNA"/>
</dbReference>
<dbReference type="VEuPathDB" id="FungiDB:PC110_g19517"/>
<dbReference type="EMBL" id="RCMG01001416">
    <property type="protein sequence ID" value="KAG2827922.1"/>
    <property type="molecule type" value="Genomic_DNA"/>
</dbReference>
<dbReference type="EMBL" id="RCML01001244">
    <property type="protein sequence ID" value="KAG2964157.1"/>
    <property type="molecule type" value="Genomic_DNA"/>
</dbReference>
<dbReference type="Proteomes" id="UP000736787">
    <property type="component" value="Unassembled WGS sequence"/>
</dbReference>
<proteinExistence type="predicted"/>
<evidence type="ECO:0000313" key="7">
    <source>
        <dbReference type="EMBL" id="RAW24052.1"/>
    </source>
</evidence>
<dbReference type="EMBL" id="MJFZ01000943">
    <property type="protein sequence ID" value="RAW24052.1"/>
    <property type="molecule type" value="Genomic_DNA"/>
</dbReference>
<evidence type="ECO:0000313" key="8">
    <source>
        <dbReference type="Proteomes" id="UP000251314"/>
    </source>
</evidence>
<feature type="region of interest" description="Disordered" evidence="1">
    <location>
        <begin position="37"/>
        <end position="96"/>
    </location>
</feature>
<dbReference type="AlphaFoldDB" id="A0A329RL36"/>
<comment type="caution">
    <text evidence="7">The sequence shown here is derived from an EMBL/GenBank/DDBJ whole genome shotgun (WGS) entry which is preliminary data.</text>
</comment>
<reference evidence="7 8" key="1">
    <citation type="submission" date="2018-01" db="EMBL/GenBank/DDBJ databases">
        <title>Draft genome of the strawberry crown rot pathogen Phytophthora cactorum.</title>
        <authorList>
            <person name="Armitage A.D."/>
            <person name="Lysoe E."/>
            <person name="Nellist C.F."/>
            <person name="Harrison R.J."/>
            <person name="Brurberg M.B."/>
        </authorList>
    </citation>
    <scope>NUCLEOTIDE SEQUENCE [LARGE SCALE GENOMIC DNA]</scope>
    <source>
        <strain evidence="7 8">10300</strain>
    </source>
</reference>
<dbReference type="Proteomes" id="UP000697107">
    <property type="component" value="Unassembled WGS sequence"/>
</dbReference>
<sequence>MSSVNPFDATTCGGFHAVLDQDNEDEDELVERYLMYPTTVEQGEERWRGGSRPGKRANKDETFSSAMSAYSREDSGRTELQSPRRRRASSSLDLSV</sequence>
<organism evidence="7 8">
    <name type="scientific">Phytophthora cactorum</name>
    <dbReference type="NCBI Taxonomy" id="29920"/>
    <lineage>
        <taxon>Eukaryota</taxon>
        <taxon>Sar</taxon>
        <taxon>Stramenopiles</taxon>
        <taxon>Oomycota</taxon>
        <taxon>Peronosporomycetes</taxon>
        <taxon>Peronosporales</taxon>
        <taxon>Peronosporaceae</taxon>
        <taxon>Phytophthora</taxon>
    </lineage>
</organism>